<dbReference type="CDD" id="cd02021">
    <property type="entry name" value="GntK"/>
    <property type="match status" value="1"/>
</dbReference>
<comment type="similarity">
    <text evidence="2 10">Belongs to the gluconokinase GntK/GntV family.</text>
</comment>
<evidence type="ECO:0000256" key="6">
    <source>
        <dbReference type="ARBA" id="ARBA00022777"/>
    </source>
</evidence>
<dbReference type="PANTHER" id="PTHR43442">
    <property type="entry name" value="GLUCONOKINASE-RELATED"/>
    <property type="match status" value="1"/>
</dbReference>
<dbReference type="GO" id="GO:0046316">
    <property type="term" value="F:gluconokinase activity"/>
    <property type="evidence" value="ECO:0007669"/>
    <property type="project" value="UniProtKB-EC"/>
</dbReference>
<organism evidence="11 12">
    <name type="scientific">Maribacter cobaltidurans</name>
    <dbReference type="NCBI Taxonomy" id="1178778"/>
    <lineage>
        <taxon>Bacteria</taxon>
        <taxon>Pseudomonadati</taxon>
        <taxon>Bacteroidota</taxon>
        <taxon>Flavobacteriia</taxon>
        <taxon>Flavobacteriales</taxon>
        <taxon>Flavobacteriaceae</taxon>
        <taxon>Maribacter</taxon>
    </lineage>
</organism>
<dbReference type="EC" id="2.7.1.12" evidence="3 10"/>
<dbReference type="OrthoDB" id="9813917at2"/>
<accession>A0A223V9C9</accession>
<dbReference type="GO" id="GO:0005737">
    <property type="term" value="C:cytoplasm"/>
    <property type="evidence" value="ECO:0007669"/>
    <property type="project" value="TreeGrafter"/>
</dbReference>
<dbReference type="PRINTS" id="PR01100">
    <property type="entry name" value="SHIKIMTKNASE"/>
</dbReference>
<evidence type="ECO:0000256" key="1">
    <source>
        <dbReference type="ARBA" id="ARBA00004761"/>
    </source>
</evidence>
<evidence type="ECO:0000256" key="7">
    <source>
        <dbReference type="ARBA" id="ARBA00022840"/>
    </source>
</evidence>
<keyword evidence="4 10" id="KW-0808">Transferase</keyword>
<evidence type="ECO:0000256" key="10">
    <source>
        <dbReference type="RuleBase" id="RU363066"/>
    </source>
</evidence>
<dbReference type="InterPro" id="IPR031322">
    <property type="entry name" value="Shikimate/glucono_kinase"/>
</dbReference>
<comment type="pathway">
    <text evidence="1">Carbohydrate acid metabolism.</text>
</comment>
<reference evidence="11 12" key="1">
    <citation type="submission" date="2017-08" db="EMBL/GenBank/DDBJ databases">
        <title>The complete genome sequence of Maribacter sp. B1, isolated from deep-sea sediment.</title>
        <authorList>
            <person name="Wu Y.-H."/>
            <person name="Cheng H."/>
            <person name="Xu X.-W."/>
        </authorList>
    </citation>
    <scope>NUCLEOTIDE SEQUENCE [LARGE SCALE GENOMIC DNA]</scope>
    <source>
        <strain evidence="11 12">B1</strain>
    </source>
</reference>
<dbReference type="RefSeq" id="WP_094998579.1">
    <property type="nucleotide sequence ID" value="NZ_BMJL01000005.1"/>
</dbReference>
<keyword evidence="12" id="KW-1185">Reference proteome</keyword>
<protein>
    <recommendedName>
        <fullName evidence="3 10">Gluconokinase</fullName>
        <ecNumber evidence="3 10">2.7.1.12</ecNumber>
    </recommendedName>
</protein>
<evidence type="ECO:0000256" key="3">
    <source>
        <dbReference type="ARBA" id="ARBA00012054"/>
    </source>
</evidence>
<gene>
    <name evidence="11" type="ORF">CJ263_18215</name>
</gene>
<comment type="catalytic activity">
    <reaction evidence="9 10">
        <text>D-gluconate + ATP = 6-phospho-D-gluconate + ADP + H(+)</text>
        <dbReference type="Rhea" id="RHEA:19433"/>
        <dbReference type="ChEBI" id="CHEBI:15378"/>
        <dbReference type="ChEBI" id="CHEBI:18391"/>
        <dbReference type="ChEBI" id="CHEBI:30616"/>
        <dbReference type="ChEBI" id="CHEBI:58759"/>
        <dbReference type="ChEBI" id="CHEBI:456216"/>
        <dbReference type="EC" id="2.7.1.12"/>
    </reaction>
</comment>
<dbReference type="EMBL" id="CP022957">
    <property type="protein sequence ID" value="ASV31994.1"/>
    <property type="molecule type" value="Genomic_DNA"/>
</dbReference>
<dbReference type="Proteomes" id="UP000215244">
    <property type="component" value="Chromosome"/>
</dbReference>
<dbReference type="KEGG" id="marb:CJ263_18215"/>
<dbReference type="InterPro" id="IPR027417">
    <property type="entry name" value="P-loop_NTPase"/>
</dbReference>
<dbReference type="Gene3D" id="3.40.50.300">
    <property type="entry name" value="P-loop containing nucleotide triphosphate hydrolases"/>
    <property type="match status" value="1"/>
</dbReference>
<keyword evidence="8" id="KW-0311">Gluconate utilization</keyword>
<evidence type="ECO:0000256" key="2">
    <source>
        <dbReference type="ARBA" id="ARBA00008420"/>
    </source>
</evidence>
<name>A0A223V9C9_9FLAO</name>
<keyword evidence="6 10" id="KW-0418">Kinase</keyword>
<sequence length="164" mass="18473">MNVPKIIYVMGVSGSGKSTIGSLLADKLGYPFFDGDHYHPKSNIDKMSKGIPLNDEDRIGWLNTLNELGKEHQQEGAVIVCSALKVKYREILRKDIEQTTTFLFLKGSLEQISNRLSQRKGHFMPKDLLKSQFETLEEPENAVIISIDQTPEEIVSQAIVQLKN</sequence>
<dbReference type="PANTHER" id="PTHR43442:SF3">
    <property type="entry name" value="GLUCONOKINASE-RELATED"/>
    <property type="match status" value="1"/>
</dbReference>
<evidence type="ECO:0000256" key="8">
    <source>
        <dbReference type="ARBA" id="ARBA00023064"/>
    </source>
</evidence>
<evidence type="ECO:0000313" key="12">
    <source>
        <dbReference type="Proteomes" id="UP000215244"/>
    </source>
</evidence>
<dbReference type="FunFam" id="3.40.50.300:FF:000522">
    <property type="entry name" value="Gluconokinase"/>
    <property type="match status" value="1"/>
</dbReference>
<dbReference type="SUPFAM" id="SSF52540">
    <property type="entry name" value="P-loop containing nucleoside triphosphate hydrolases"/>
    <property type="match status" value="1"/>
</dbReference>
<keyword evidence="5 10" id="KW-0547">Nucleotide-binding</keyword>
<dbReference type="GO" id="GO:0019521">
    <property type="term" value="P:D-gluconate metabolic process"/>
    <property type="evidence" value="ECO:0007669"/>
    <property type="project" value="UniProtKB-KW"/>
</dbReference>
<dbReference type="Pfam" id="PF01202">
    <property type="entry name" value="SKI"/>
    <property type="match status" value="1"/>
</dbReference>
<dbReference type="GO" id="GO:0005524">
    <property type="term" value="F:ATP binding"/>
    <property type="evidence" value="ECO:0007669"/>
    <property type="project" value="UniProtKB-KW"/>
</dbReference>
<evidence type="ECO:0000256" key="4">
    <source>
        <dbReference type="ARBA" id="ARBA00022679"/>
    </source>
</evidence>
<keyword evidence="7 10" id="KW-0067">ATP-binding</keyword>
<dbReference type="AlphaFoldDB" id="A0A223V9C9"/>
<dbReference type="InterPro" id="IPR006001">
    <property type="entry name" value="Therm_gnt_kin"/>
</dbReference>
<evidence type="ECO:0000256" key="5">
    <source>
        <dbReference type="ARBA" id="ARBA00022741"/>
    </source>
</evidence>
<proteinExistence type="inferred from homology"/>
<evidence type="ECO:0000256" key="9">
    <source>
        <dbReference type="ARBA" id="ARBA00048090"/>
    </source>
</evidence>
<evidence type="ECO:0000313" key="11">
    <source>
        <dbReference type="EMBL" id="ASV31994.1"/>
    </source>
</evidence>
<dbReference type="NCBIfam" id="TIGR01313">
    <property type="entry name" value="therm_gnt_kin"/>
    <property type="match status" value="1"/>
</dbReference>